<evidence type="ECO:0000256" key="3">
    <source>
        <dbReference type="ARBA" id="ARBA00022603"/>
    </source>
</evidence>
<evidence type="ECO:0000259" key="9">
    <source>
        <dbReference type="Pfam" id="PF01728"/>
    </source>
</evidence>
<dbReference type="Gene3D" id="3.40.50.150">
    <property type="entry name" value="Vaccinia Virus protein VP39"/>
    <property type="match status" value="1"/>
</dbReference>
<organism evidence="10 11">
    <name type="scientific">Cladosporium halotolerans</name>
    <dbReference type="NCBI Taxonomy" id="1052096"/>
    <lineage>
        <taxon>Eukaryota</taxon>
        <taxon>Fungi</taxon>
        <taxon>Dikarya</taxon>
        <taxon>Ascomycota</taxon>
        <taxon>Pezizomycotina</taxon>
        <taxon>Dothideomycetes</taxon>
        <taxon>Dothideomycetidae</taxon>
        <taxon>Cladosporiales</taxon>
        <taxon>Cladosporiaceae</taxon>
        <taxon>Cladosporium</taxon>
    </lineage>
</organism>
<keyword evidence="11" id="KW-1185">Reference proteome</keyword>
<evidence type="ECO:0000256" key="4">
    <source>
        <dbReference type="ARBA" id="ARBA00022679"/>
    </source>
</evidence>
<dbReference type="PANTHER" id="PTHR10920:SF18">
    <property type="entry name" value="RRNA METHYLTRANSFERASE 2, MITOCHONDRIAL"/>
    <property type="match status" value="1"/>
</dbReference>
<evidence type="ECO:0000256" key="2">
    <source>
        <dbReference type="ARBA" id="ARBA00022552"/>
    </source>
</evidence>
<accession>A0AB34KHH0</accession>
<feature type="active site" description="Proton acceptor" evidence="7">
    <location>
        <position position="263"/>
    </location>
</feature>
<keyword evidence="5 7" id="KW-0949">S-adenosyl-L-methionine</keyword>
<dbReference type="EMBL" id="JAAQHG020000044">
    <property type="protein sequence ID" value="KAL1582760.1"/>
    <property type="molecule type" value="Genomic_DNA"/>
</dbReference>
<keyword evidence="3" id="KW-0489">Methyltransferase</keyword>
<dbReference type="AlphaFoldDB" id="A0AB34KHH0"/>
<name>A0AB34KHH0_9PEZI</name>
<evidence type="ECO:0000256" key="1">
    <source>
        <dbReference type="ARBA" id="ARBA00009258"/>
    </source>
</evidence>
<feature type="compositionally biased region" description="Acidic residues" evidence="8">
    <location>
        <begin position="189"/>
        <end position="198"/>
    </location>
</feature>
<evidence type="ECO:0000313" key="11">
    <source>
        <dbReference type="Proteomes" id="UP000803884"/>
    </source>
</evidence>
<feature type="region of interest" description="Disordered" evidence="8">
    <location>
        <begin position="34"/>
        <end position="79"/>
    </location>
</feature>
<comment type="caution">
    <text evidence="10">The sequence shown here is derived from an EMBL/GenBank/DDBJ whole genome shotgun (WGS) entry which is preliminary data.</text>
</comment>
<evidence type="ECO:0000256" key="8">
    <source>
        <dbReference type="SAM" id="MobiDB-lite"/>
    </source>
</evidence>
<dbReference type="PANTHER" id="PTHR10920">
    <property type="entry name" value="RIBOSOMAL RNA METHYLTRANSFERASE"/>
    <property type="match status" value="1"/>
</dbReference>
<feature type="region of interest" description="Disordered" evidence="8">
    <location>
        <begin position="172"/>
        <end position="200"/>
    </location>
</feature>
<dbReference type="Pfam" id="PF01728">
    <property type="entry name" value="FtsJ"/>
    <property type="match status" value="1"/>
</dbReference>
<evidence type="ECO:0000313" key="10">
    <source>
        <dbReference type="EMBL" id="KAL1582760.1"/>
    </source>
</evidence>
<dbReference type="PIRSF" id="PIRSF005461">
    <property type="entry name" value="23S_rRNA_mtase"/>
    <property type="match status" value="1"/>
</dbReference>
<evidence type="ECO:0000256" key="5">
    <source>
        <dbReference type="ARBA" id="ARBA00022691"/>
    </source>
</evidence>
<evidence type="ECO:0000256" key="6">
    <source>
        <dbReference type="ARBA" id="ARBA00041184"/>
    </source>
</evidence>
<keyword evidence="2" id="KW-0698">rRNA processing</keyword>
<keyword evidence="4" id="KW-0808">Transferase</keyword>
<dbReference type="HAMAP" id="MF_01547">
    <property type="entry name" value="RNA_methyltr_E"/>
    <property type="match status" value="1"/>
</dbReference>
<dbReference type="SUPFAM" id="SSF53335">
    <property type="entry name" value="S-adenosyl-L-methionine-dependent methyltransferases"/>
    <property type="match status" value="1"/>
</dbReference>
<dbReference type="InterPro" id="IPR050082">
    <property type="entry name" value="RNA_methyltr_RlmE"/>
</dbReference>
<feature type="compositionally biased region" description="Low complexity" evidence="8">
    <location>
        <begin position="57"/>
        <end position="79"/>
    </location>
</feature>
<sequence length="317" mass="34776">MSARPLCARSLFRATPLPLPTSTPTTAKCARAAFPLLLSTPPPPPPTPLPLQPHRPSSSSSSTRWRTRQTSDPYTKSSKLSALKSRAAYKLLEIDARHRLFAPGQSVVDLGYAPGSWSQVARNRVGDGGRVVGIDVIPAMPPRGVSALQGDFLSEGVQGRVREFVREWRGGKGRGGEGSVLESGRGVEEVGEEAEEGDGEKRVSAAREADLLHGRVVDVVLSDMMMNTSGNPFRDHVGSIDLCMAALTFCHDCLRTGGHFLCKFYQGPEDKDLENRLKRLFEKVHRIKPDSSRKESRESYFVGLRRKADVSKEEALR</sequence>
<dbReference type="Proteomes" id="UP000803884">
    <property type="component" value="Unassembled WGS sequence"/>
</dbReference>
<gene>
    <name evidence="10" type="ORF">WHR41_08353</name>
</gene>
<feature type="compositionally biased region" description="Pro residues" evidence="8">
    <location>
        <begin position="40"/>
        <end position="53"/>
    </location>
</feature>
<evidence type="ECO:0000256" key="7">
    <source>
        <dbReference type="PIRSR" id="PIRSR005461-1"/>
    </source>
</evidence>
<feature type="domain" description="Ribosomal RNA methyltransferase FtsJ" evidence="9">
    <location>
        <begin position="84"/>
        <end position="306"/>
    </location>
</feature>
<dbReference type="GeneID" id="96009795"/>
<proteinExistence type="inferred from homology"/>
<dbReference type="RefSeq" id="XP_069225867.1">
    <property type="nucleotide sequence ID" value="XM_069376957.1"/>
</dbReference>
<dbReference type="InterPro" id="IPR015507">
    <property type="entry name" value="rRNA-MeTfrase_E"/>
</dbReference>
<dbReference type="GO" id="GO:0005739">
    <property type="term" value="C:mitochondrion"/>
    <property type="evidence" value="ECO:0007669"/>
    <property type="project" value="TreeGrafter"/>
</dbReference>
<dbReference type="GO" id="GO:0008650">
    <property type="term" value="F:rRNA (uridine-2'-O-)-methyltransferase activity"/>
    <property type="evidence" value="ECO:0007669"/>
    <property type="project" value="TreeGrafter"/>
</dbReference>
<protein>
    <recommendedName>
        <fullName evidence="6">rRNA methyltransferase 2, mitochondrial</fullName>
    </recommendedName>
</protein>
<dbReference type="InterPro" id="IPR002877">
    <property type="entry name" value="RNA_MeTrfase_FtsJ_dom"/>
</dbReference>
<dbReference type="InterPro" id="IPR029063">
    <property type="entry name" value="SAM-dependent_MTases_sf"/>
</dbReference>
<comment type="similarity">
    <text evidence="1">Belongs to the class I-like SAM-binding methyltransferase superfamily. RNA methyltransferase RlmE family.</text>
</comment>
<reference evidence="10 11" key="1">
    <citation type="journal article" date="2020" name="Microbiol. Resour. Announc.">
        <title>Draft Genome Sequence of a Cladosporium Species Isolated from the Mesophotic Ascidian Didemnum maculosum.</title>
        <authorList>
            <person name="Gioti A."/>
            <person name="Siaperas R."/>
            <person name="Nikolaivits E."/>
            <person name="Le Goff G."/>
            <person name="Ouazzani J."/>
            <person name="Kotoulas G."/>
            <person name="Topakas E."/>
        </authorList>
    </citation>
    <scope>NUCLEOTIDE SEQUENCE [LARGE SCALE GENOMIC DNA]</scope>
    <source>
        <strain evidence="10 11">TM138-S3</strain>
    </source>
</reference>